<evidence type="ECO:0000313" key="2">
    <source>
        <dbReference type="EMBL" id="MBP2180714.1"/>
    </source>
</evidence>
<dbReference type="InterPro" id="IPR004360">
    <property type="entry name" value="Glyas_Fos-R_dOase_dom"/>
</dbReference>
<dbReference type="Pfam" id="PF00903">
    <property type="entry name" value="Glyoxalase"/>
    <property type="match status" value="1"/>
</dbReference>
<dbReference type="Gene3D" id="3.10.180.10">
    <property type="entry name" value="2,3-Dihydroxybiphenyl 1,2-Dioxygenase, domain 1"/>
    <property type="match status" value="1"/>
</dbReference>
<comment type="caution">
    <text evidence="2">The sequence shown here is derived from an EMBL/GenBank/DDBJ whole genome shotgun (WGS) entry which is preliminary data.</text>
</comment>
<accession>A0ABS4PPD8</accession>
<reference evidence="2 3" key="1">
    <citation type="submission" date="2021-03" db="EMBL/GenBank/DDBJ databases">
        <title>Sequencing the genomes of 1000 actinobacteria strains.</title>
        <authorList>
            <person name="Klenk H.-P."/>
        </authorList>
    </citation>
    <scope>NUCLEOTIDE SEQUENCE [LARGE SCALE GENOMIC DNA]</scope>
    <source>
        <strain evidence="2 3">DSM 45510</strain>
    </source>
</reference>
<name>A0ABS4PPD8_9PSEU</name>
<dbReference type="PROSITE" id="PS51819">
    <property type="entry name" value="VOC"/>
    <property type="match status" value="1"/>
</dbReference>
<dbReference type="Proteomes" id="UP000741013">
    <property type="component" value="Unassembled WGS sequence"/>
</dbReference>
<dbReference type="InterPro" id="IPR052164">
    <property type="entry name" value="Anthracycline_SecMetBiosynth"/>
</dbReference>
<keyword evidence="3" id="KW-1185">Reference proteome</keyword>
<dbReference type="PANTHER" id="PTHR33993:SF14">
    <property type="entry name" value="GB|AAF24581.1"/>
    <property type="match status" value="1"/>
</dbReference>
<dbReference type="SUPFAM" id="SSF54593">
    <property type="entry name" value="Glyoxalase/Bleomycin resistance protein/Dihydroxybiphenyl dioxygenase"/>
    <property type="match status" value="1"/>
</dbReference>
<dbReference type="RefSeq" id="WP_209664226.1">
    <property type="nucleotide sequence ID" value="NZ_JAGGMS010000001.1"/>
</dbReference>
<dbReference type="InterPro" id="IPR029068">
    <property type="entry name" value="Glyas_Bleomycin-R_OHBP_Dase"/>
</dbReference>
<dbReference type="GO" id="GO:0016829">
    <property type="term" value="F:lyase activity"/>
    <property type="evidence" value="ECO:0007669"/>
    <property type="project" value="UniProtKB-KW"/>
</dbReference>
<feature type="domain" description="VOC" evidence="1">
    <location>
        <begin position="3"/>
        <end position="120"/>
    </location>
</feature>
<dbReference type="EMBL" id="JAGGMS010000001">
    <property type="protein sequence ID" value="MBP2180714.1"/>
    <property type="molecule type" value="Genomic_DNA"/>
</dbReference>
<dbReference type="CDD" id="cd07247">
    <property type="entry name" value="SgaA_N_like"/>
    <property type="match status" value="1"/>
</dbReference>
<dbReference type="InterPro" id="IPR037523">
    <property type="entry name" value="VOC_core"/>
</dbReference>
<protein>
    <submittedName>
        <fullName evidence="2">Enzyme related to lactoylglutathione lyase</fullName>
    </submittedName>
</protein>
<proteinExistence type="predicted"/>
<evidence type="ECO:0000313" key="3">
    <source>
        <dbReference type="Proteomes" id="UP000741013"/>
    </source>
</evidence>
<sequence>MTDFCWLDLKTRDVSGTAAFFSAALGWRFEVDEQDFRRATKIHVGDRQLGGVSDLANPVYPPGIPAHIAFYLRVDDVDRRTEIAVEHGAQLVAGPFDAGDQGRLSTLLDPAGAAVSFWEPRGFAGWTEPPGRLVLTCADPITARGFYERTLGAAPPSAVFVQSDADPPGWELALPVDDLTAVAEHGSWSADGSALRLRSPEGVGFLLTSARNVLP</sequence>
<evidence type="ECO:0000259" key="1">
    <source>
        <dbReference type="PROSITE" id="PS51819"/>
    </source>
</evidence>
<gene>
    <name evidence="2" type="ORF">JOM49_002240</name>
</gene>
<dbReference type="PANTHER" id="PTHR33993">
    <property type="entry name" value="GLYOXALASE-RELATED"/>
    <property type="match status" value="1"/>
</dbReference>
<organism evidence="2 3">
    <name type="scientific">Amycolatopsis magusensis</name>
    <dbReference type="NCBI Taxonomy" id="882444"/>
    <lineage>
        <taxon>Bacteria</taxon>
        <taxon>Bacillati</taxon>
        <taxon>Actinomycetota</taxon>
        <taxon>Actinomycetes</taxon>
        <taxon>Pseudonocardiales</taxon>
        <taxon>Pseudonocardiaceae</taxon>
        <taxon>Amycolatopsis</taxon>
    </lineage>
</organism>
<keyword evidence="2" id="KW-0456">Lyase</keyword>